<reference evidence="2 3" key="1">
    <citation type="journal article" date="2017" name="Nat. Microbiol.">
        <title>Natural product diversity associated with the nematode symbionts Photorhabdus and Xenorhabdus.</title>
        <authorList>
            <person name="Tobias N.J."/>
            <person name="Wolff H."/>
            <person name="Djahanschiri B."/>
            <person name="Grundmann F."/>
            <person name="Kronenwerth M."/>
            <person name="Shi Y.M."/>
            <person name="Simonyi S."/>
            <person name="Grun P."/>
            <person name="Shapiro-Ilan D."/>
            <person name="Pidot S.J."/>
            <person name="Stinear T.P."/>
            <person name="Ebersberger I."/>
            <person name="Bode H.B."/>
        </authorList>
    </citation>
    <scope>NUCLEOTIDE SEQUENCE [LARGE SCALE GENOMIC DNA]</scope>
    <source>
        <strain evidence="2 3">DSM 17904</strain>
    </source>
</reference>
<evidence type="ECO:0000256" key="1">
    <source>
        <dbReference type="SAM" id="SignalP"/>
    </source>
</evidence>
<comment type="caution">
    <text evidence="2">The sequence shown here is derived from an EMBL/GenBank/DDBJ whole genome shotgun (WGS) entry which is preliminary data.</text>
</comment>
<dbReference type="Proteomes" id="UP000222366">
    <property type="component" value="Unassembled WGS sequence"/>
</dbReference>
<feature type="chain" id="PRO_5012406661" description="Secreted protein" evidence="1">
    <location>
        <begin position="26"/>
        <end position="189"/>
    </location>
</feature>
<evidence type="ECO:0000313" key="3">
    <source>
        <dbReference type="Proteomes" id="UP000222366"/>
    </source>
</evidence>
<dbReference type="RefSeq" id="WP_099124908.1">
    <property type="nucleotide sequence ID" value="NZ_CAWNRH010000057.1"/>
</dbReference>
<keyword evidence="3" id="KW-1185">Reference proteome</keyword>
<proteinExistence type="predicted"/>
<keyword evidence="1" id="KW-0732">Signal</keyword>
<protein>
    <recommendedName>
        <fullName evidence="4">Secreted protein</fullName>
    </recommendedName>
</protein>
<organism evidence="2 3">
    <name type="scientific">Xenorhabdus stockiae</name>
    <dbReference type="NCBI Taxonomy" id="351614"/>
    <lineage>
        <taxon>Bacteria</taxon>
        <taxon>Pseudomonadati</taxon>
        <taxon>Pseudomonadota</taxon>
        <taxon>Gammaproteobacteria</taxon>
        <taxon>Enterobacterales</taxon>
        <taxon>Morganellaceae</taxon>
        <taxon>Xenorhabdus</taxon>
    </lineage>
</organism>
<dbReference type="AlphaFoldDB" id="A0A2D0KQ71"/>
<name>A0A2D0KQ71_9GAMM</name>
<evidence type="ECO:0000313" key="2">
    <source>
        <dbReference type="EMBL" id="PHM65574.1"/>
    </source>
</evidence>
<dbReference type="EMBL" id="NJAJ01000015">
    <property type="protein sequence ID" value="PHM65574.1"/>
    <property type="molecule type" value="Genomic_DNA"/>
</dbReference>
<sequence length="189" mass="21735">MKLLKRHIAYALSLSLIIISNYALTKENIVQGIHKTENKSTTSKPSVYSAYYNMYVLNASETAVVKIKRDQYECMYGAGPEDEFTLSHYEEKHFNLEDDDNIFHNCNASAKWVTWNIEYDAPNGEKKYCNVKLLTDYIDMEDGWRTYFYPTPGTNCQVPVNFVCDDSESNCRDGYVSHDSSVNTLVITK</sequence>
<evidence type="ECO:0008006" key="4">
    <source>
        <dbReference type="Google" id="ProtNLM"/>
    </source>
</evidence>
<accession>A0A2D0KQ71</accession>
<gene>
    <name evidence="2" type="ORF">Xsto_01932</name>
</gene>
<feature type="signal peptide" evidence="1">
    <location>
        <begin position="1"/>
        <end position="25"/>
    </location>
</feature>